<keyword evidence="1" id="KW-0472">Membrane</keyword>
<accession>A0A173RH52</accession>
<organism evidence="2 3">
    <name type="scientific">Dorea longicatena</name>
    <dbReference type="NCBI Taxonomy" id="88431"/>
    <lineage>
        <taxon>Bacteria</taxon>
        <taxon>Bacillati</taxon>
        <taxon>Bacillota</taxon>
        <taxon>Clostridia</taxon>
        <taxon>Lachnospirales</taxon>
        <taxon>Lachnospiraceae</taxon>
        <taxon>Dorea</taxon>
    </lineage>
</organism>
<keyword evidence="1" id="KW-0812">Transmembrane</keyword>
<dbReference type="AlphaFoldDB" id="A0A173RH52"/>
<name>A0A173RH52_9FIRM</name>
<dbReference type="EMBL" id="CYXO01000002">
    <property type="protein sequence ID" value="CUM77324.1"/>
    <property type="molecule type" value="Genomic_DNA"/>
</dbReference>
<evidence type="ECO:0000313" key="3">
    <source>
        <dbReference type="Proteomes" id="UP000095597"/>
    </source>
</evidence>
<gene>
    <name evidence="2" type="ORF">ERS852573_00472</name>
</gene>
<keyword evidence="1" id="KW-1133">Transmembrane helix</keyword>
<dbReference type="Proteomes" id="UP000095597">
    <property type="component" value="Unassembled WGS sequence"/>
</dbReference>
<dbReference type="RefSeq" id="WP_055213556.1">
    <property type="nucleotide sequence ID" value="NZ_CYXO01000002.1"/>
</dbReference>
<proteinExistence type="predicted"/>
<protein>
    <submittedName>
        <fullName evidence="2">Uncharacterized protein</fullName>
    </submittedName>
</protein>
<feature type="transmembrane region" description="Helical" evidence="1">
    <location>
        <begin position="32"/>
        <end position="58"/>
    </location>
</feature>
<sequence>MGPVECIIAILMTLLVFRVVWQLTKKVLAMLAGLFLISLAGLAVFAVYSGVTSLVGMLL</sequence>
<evidence type="ECO:0000256" key="1">
    <source>
        <dbReference type="SAM" id="Phobius"/>
    </source>
</evidence>
<evidence type="ECO:0000313" key="2">
    <source>
        <dbReference type="EMBL" id="CUM77324.1"/>
    </source>
</evidence>
<reference evidence="2 3" key="1">
    <citation type="submission" date="2015-09" db="EMBL/GenBank/DDBJ databases">
        <authorList>
            <consortium name="Pathogen Informatics"/>
        </authorList>
    </citation>
    <scope>NUCLEOTIDE SEQUENCE [LARGE SCALE GENOMIC DNA]</scope>
    <source>
        <strain evidence="2 3">2789STDY5834961</strain>
    </source>
</reference>